<proteinExistence type="predicted"/>
<name>A0A0E2ZJA9_9GAMM</name>
<dbReference type="Pfam" id="PF05258">
    <property type="entry name" value="DciA"/>
    <property type="match status" value="1"/>
</dbReference>
<dbReference type="EMBL" id="JPGN01000085">
    <property type="protein sequence ID" value="KFI18327.1"/>
    <property type="molecule type" value="Genomic_DNA"/>
</dbReference>
<dbReference type="InterPro" id="IPR007922">
    <property type="entry name" value="DciA-like"/>
</dbReference>
<reference evidence="1 2" key="1">
    <citation type="submission" date="2014-07" db="EMBL/GenBank/DDBJ databases">
        <title>Comparative analysis of Nitrosococcus oceani genome inventories of strains from Pacific and Atlantic gyres.</title>
        <authorList>
            <person name="Lim C.K."/>
            <person name="Wang L."/>
            <person name="Sayavedra-Soto L.A."/>
            <person name="Klotz M.G."/>
        </authorList>
    </citation>
    <scope>NUCLEOTIDE SEQUENCE [LARGE SCALE GENOMIC DNA]</scope>
    <source>
        <strain evidence="1 2">C-27</strain>
    </source>
</reference>
<sequence>MRVTPSINKVLKTTEGNLQRLLTRAKTLQRLTFEVRQCLPQALSSHCLVANIRDNRLIMHTDTPAQANLLRYYMPNIIKHLQQRQEFRNLRRVVVKVRPPTPLLPSSQKQRPALSHENAVLLRNIARGMKNSHLKAAFLRLSLRSKE</sequence>
<organism evidence="1 2">
    <name type="scientific">Nitrosococcus oceani C-27</name>
    <dbReference type="NCBI Taxonomy" id="314279"/>
    <lineage>
        <taxon>Bacteria</taxon>
        <taxon>Pseudomonadati</taxon>
        <taxon>Pseudomonadota</taxon>
        <taxon>Gammaproteobacteria</taxon>
        <taxon>Chromatiales</taxon>
        <taxon>Chromatiaceae</taxon>
        <taxon>Nitrosococcus</taxon>
    </lineage>
</organism>
<evidence type="ECO:0008006" key="3">
    <source>
        <dbReference type="Google" id="ProtNLM"/>
    </source>
</evidence>
<dbReference type="Proteomes" id="UP000028839">
    <property type="component" value="Unassembled WGS sequence"/>
</dbReference>
<evidence type="ECO:0000313" key="1">
    <source>
        <dbReference type="EMBL" id="KFI18327.1"/>
    </source>
</evidence>
<dbReference type="HOGENOM" id="CLU_1523606_0_0_6"/>
<dbReference type="OrthoDB" id="5767011at2"/>
<accession>A0A0E2ZJA9</accession>
<dbReference type="AlphaFoldDB" id="A0A0E2ZJA9"/>
<comment type="caution">
    <text evidence="1">The sequence shown here is derived from an EMBL/GenBank/DDBJ whole genome shotgun (WGS) entry which is preliminary data.</text>
</comment>
<evidence type="ECO:0000313" key="2">
    <source>
        <dbReference type="Proteomes" id="UP000028839"/>
    </source>
</evidence>
<gene>
    <name evidence="1" type="ORF">IB75_15150</name>
</gene>
<protein>
    <recommendedName>
        <fullName evidence="3">DUF721 domain-containing protein</fullName>
    </recommendedName>
</protein>